<sequence>MINNLRTFRLVCSEKDIPAVEELLRSQGFEFSPEPFYSMARRLEKEPFPLGDSLASRFGRIYIQDRSSMLPPLMLNPPKGAKVLDMCASPGSKTGILARLVGRDGFVLASEPSKDRLALLRQNLRRVQAINSATVSYESQKIPLPSNGWEYILLDPPCSGWGTINKNPKAMDLWSGEKTLPLIALQRQLLAKAFDLLTPGGNVVYSTCTTNVQENEEQTRFAVEELGFELVRLPHPEGFTIAEPLLPNMDGVLRVDGSGGGQGFYVCGLRKPGNAEPEYPETAPLPGQKLNLKKLDYPEAIDFSALPDGELYDFKGKAMFLNRHALNMLPPNIRWQGYPLGKISGNKFRPNPFARTLLPETPAESALVLENAEDLAKLFSGQSLTAPAKGKGPVGLYFKQLLLGFTGKKGSRFIWTEK</sequence>
<protein>
    <submittedName>
        <fullName evidence="7">16S rRNA (Cytosine1407-C5)-methyltransferase</fullName>
    </submittedName>
</protein>
<dbReference type="EMBL" id="FNGA01000005">
    <property type="protein sequence ID" value="SDL50038.1"/>
    <property type="molecule type" value="Genomic_DNA"/>
</dbReference>
<evidence type="ECO:0000256" key="1">
    <source>
        <dbReference type="ARBA" id="ARBA00022603"/>
    </source>
</evidence>
<dbReference type="PANTHER" id="PTHR22807:SF30">
    <property type="entry name" value="28S RRNA (CYTOSINE(4447)-C(5))-METHYLTRANSFERASE-RELATED"/>
    <property type="match status" value="1"/>
</dbReference>
<keyword evidence="3 5" id="KW-0949">S-adenosyl-L-methionine</keyword>
<gene>
    <name evidence="7" type="ORF">SAMN05660337_3115</name>
</gene>
<keyword evidence="2 5" id="KW-0808">Transferase</keyword>
<dbReference type="AlphaFoldDB" id="A0A1G9KJR1"/>
<evidence type="ECO:0000313" key="7">
    <source>
        <dbReference type="EMBL" id="SDL50038.1"/>
    </source>
</evidence>
<keyword evidence="1 5" id="KW-0489">Methyltransferase</keyword>
<dbReference type="Proteomes" id="UP000199053">
    <property type="component" value="Unassembled WGS sequence"/>
</dbReference>
<evidence type="ECO:0000256" key="4">
    <source>
        <dbReference type="ARBA" id="ARBA00022884"/>
    </source>
</evidence>
<keyword evidence="8" id="KW-1185">Reference proteome</keyword>
<dbReference type="InterPro" id="IPR001678">
    <property type="entry name" value="MeTrfase_RsmB-F_NOP2_dom"/>
</dbReference>
<dbReference type="RefSeq" id="WP_092162741.1">
    <property type="nucleotide sequence ID" value="NZ_FNGA01000005.1"/>
</dbReference>
<reference evidence="8" key="1">
    <citation type="submission" date="2016-10" db="EMBL/GenBank/DDBJ databases">
        <authorList>
            <person name="Varghese N."/>
            <person name="Submissions S."/>
        </authorList>
    </citation>
    <scope>NUCLEOTIDE SEQUENCE [LARGE SCALE GENOMIC DNA]</scope>
    <source>
        <strain evidence="8">DSM 16995</strain>
    </source>
</reference>
<feature type="binding site" evidence="5">
    <location>
        <position position="155"/>
    </location>
    <ligand>
        <name>S-adenosyl-L-methionine</name>
        <dbReference type="ChEBI" id="CHEBI:59789"/>
    </ligand>
</feature>
<keyword evidence="4 5" id="KW-0694">RNA-binding</keyword>
<evidence type="ECO:0000259" key="6">
    <source>
        <dbReference type="PROSITE" id="PS51686"/>
    </source>
</evidence>
<evidence type="ECO:0000256" key="5">
    <source>
        <dbReference type="PROSITE-ProRule" id="PRU01023"/>
    </source>
</evidence>
<name>A0A1G9KJR1_9BACT</name>
<dbReference type="GO" id="GO:0003723">
    <property type="term" value="F:RNA binding"/>
    <property type="evidence" value="ECO:0007669"/>
    <property type="project" value="UniProtKB-UniRule"/>
</dbReference>
<dbReference type="STRING" id="246191.SAMN05660337_3115"/>
<dbReference type="Gene3D" id="3.40.50.150">
    <property type="entry name" value="Vaccinia Virus protein VP39"/>
    <property type="match status" value="1"/>
</dbReference>
<accession>A0A1G9KJR1</accession>
<dbReference type="InterPro" id="IPR023267">
    <property type="entry name" value="RCMT"/>
</dbReference>
<evidence type="ECO:0000256" key="2">
    <source>
        <dbReference type="ARBA" id="ARBA00022679"/>
    </source>
</evidence>
<dbReference type="PRINTS" id="PR02008">
    <property type="entry name" value="RCMTFAMILY"/>
</dbReference>
<dbReference type="InterPro" id="IPR049560">
    <property type="entry name" value="MeTrfase_RsmB-F_NOP2_cat"/>
</dbReference>
<dbReference type="Pfam" id="PF01189">
    <property type="entry name" value="Methyltr_RsmB-F"/>
    <property type="match status" value="1"/>
</dbReference>
<feature type="active site" description="Nucleophile" evidence="5">
    <location>
        <position position="208"/>
    </location>
</feature>
<evidence type="ECO:0000256" key="3">
    <source>
        <dbReference type="ARBA" id="ARBA00022691"/>
    </source>
</evidence>
<dbReference type="SUPFAM" id="SSF53335">
    <property type="entry name" value="S-adenosyl-L-methionine-dependent methyltransferases"/>
    <property type="match status" value="1"/>
</dbReference>
<dbReference type="OrthoDB" id="9810297at2"/>
<comment type="caution">
    <text evidence="5">Lacks conserved residue(s) required for the propagation of feature annotation.</text>
</comment>
<organism evidence="7 8">
    <name type="scientific">Maridesulfovibrio ferrireducens</name>
    <dbReference type="NCBI Taxonomy" id="246191"/>
    <lineage>
        <taxon>Bacteria</taxon>
        <taxon>Pseudomonadati</taxon>
        <taxon>Thermodesulfobacteriota</taxon>
        <taxon>Desulfovibrionia</taxon>
        <taxon>Desulfovibrionales</taxon>
        <taxon>Desulfovibrionaceae</taxon>
        <taxon>Maridesulfovibrio</taxon>
    </lineage>
</organism>
<dbReference type="PANTHER" id="PTHR22807">
    <property type="entry name" value="NOP2 YEAST -RELATED NOL1/NOP2/FMU SUN DOMAIN-CONTAINING"/>
    <property type="match status" value="1"/>
</dbReference>
<dbReference type="GO" id="GO:0008173">
    <property type="term" value="F:RNA methyltransferase activity"/>
    <property type="evidence" value="ECO:0007669"/>
    <property type="project" value="InterPro"/>
</dbReference>
<feature type="domain" description="SAM-dependent MTase RsmB/NOP-type" evidence="6">
    <location>
        <begin position="1"/>
        <end position="272"/>
    </location>
</feature>
<comment type="similarity">
    <text evidence="5">Belongs to the class I-like SAM-binding methyltransferase superfamily. RsmB/NOP family.</text>
</comment>
<feature type="binding site" evidence="5">
    <location>
        <position position="111"/>
    </location>
    <ligand>
        <name>S-adenosyl-L-methionine</name>
        <dbReference type="ChEBI" id="CHEBI:59789"/>
    </ligand>
</feature>
<evidence type="ECO:0000313" key="8">
    <source>
        <dbReference type="Proteomes" id="UP000199053"/>
    </source>
</evidence>
<dbReference type="GO" id="GO:0001510">
    <property type="term" value="P:RNA methylation"/>
    <property type="evidence" value="ECO:0007669"/>
    <property type="project" value="InterPro"/>
</dbReference>
<proteinExistence type="inferred from homology"/>
<dbReference type="InterPro" id="IPR029063">
    <property type="entry name" value="SAM-dependent_MTases_sf"/>
</dbReference>
<dbReference type="PROSITE" id="PS51686">
    <property type="entry name" value="SAM_MT_RSMB_NOP"/>
    <property type="match status" value="1"/>
</dbReference>